<accession>A0A8B3ECP2</accession>
<reference evidence="1 2" key="1">
    <citation type="submission" date="2018-08" db="EMBL/GenBank/DDBJ databases">
        <title>Vibrio harveyi strains pathogenic to white snook Centropomus viridis Lockington (1877) and potential probiotic bacteria.</title>
        <authorList>
            <person name="Soto-Rodriguez S."/>
            <person name="Gomez-Gil B."/>
            <person name="Lozano-Olvera R."/>
        </authorList>
    </citation>
    <scope>NUCLEOTIDE SEQUENCE [LARGE SCALE GENOMIC DNA]</scope>
    <source>
        <strain evidence="1 2">CAIM 1508</strain>
    </source>
</reference>
<name>A0A8B3ECP2_VIBHA</name>
<evidence type="ECO:0000313" key="2">
    <source>
        <dbReference type="Proteomes" id="UP000253437"/>
    </source>
</evidence>
<dbReference type="EMBL" id="QOUW02000032">
    <property type="protein sequence ID" value="RIW13240.1"/>
    <property type="molecule type" value="Genomic_DNA"/>
</dbReference>
<protein>
    <submittedName>
        <fullName evidence="1">Uncharacterized protein</fullName>
    </submittedName>
</protein>
<gene>
    <name evidence="1" type="ORF">DS957_011340</name>
</gene>
<organism evidence="1 2">
    <name type="scientific">Vibrio harveyi</name>
    <name type="common">Beneckea harveyi</name>
    <dbReference type="NCBI Taxonomy" id="669"/>
    <lineage>
        <taxon>Bacteria</taxon>
        <taxon>Pseudomonadati</taxon>
        <taxon>Pseudomonadota</taxon>
        <taxon>Gammaproteobacteria</taxon>
        <taxon>Vibrionales</taxon>
        <taxon>Vibrionaceae</taxon>
        <taxon>Vibrio</taxon>
    </lineage>
</organism>
<dbReference type="AlphaFoldDB" id="A0A8B3ECP2"/>
<sequence>MTLAPITRDYRCSHCDHTKSYTQKAFTVFPAIKQCPVCEYFTFELHFENKKAKKQYKDSQTKQAGKDLVHASNMLDKSISTERGFMNSKYYVITDIESFKGATSKLRTAGKRLAELP</sequence>
<dbReference type="Proteomes" id="UP000253437">
    <property type="component" value="Unassembled WGS sequence"/>
</dbReference>
<comment type="caution">
    <text evidence="1">The sequence shown here is derived from an EMBL/GenBank/DDBJ whole genome shotgun (WGS) entry which is preliminary data.</text>
</comment>
<evidence type="ECO:0000313" key="1">
    <source>
        <dbReference type="EMBL" id="RIW13240.1"/>
    </source>
</evidence>
<dbReference type="RefSeq" id="WP_114092192.1">
    <property type="nucleotide sequence ID" value="NZ_QOUW02000032.1"/>
</dbReference>
<proteinExistence type="predicted"/>